<evidence type="ECO:0000256" key="1">
    <source>
        <dbReference type="SAM" id="SignalP"/>
    </source>
</evidence>
<dbReference type="Proteomes" id="UP001597400">
    <property type="component" value="Unassembled WGS sequence"/>
</dbReference>
<dbReference type="RefSeq" id="WP_380929332.1">
    <property type="nucleotide sequence ID" value="NZ_JBHUGS010000002.1"/>
</dbReference>
<dbReference type="NCBIfam" id="TIGR01451">
    <property type="entry name" value="B_ant_repeat"/>
    <property type="match status" value="1"/>
</dbReference>
<feature type="signal peptide" evidence="1">
    <location>
        <begin position="1"/>
        <end position="27"/>
    </location>
</feature>
<reference evidence="3" key="1">
    <citation type="journal article" date="2019" name="Int. J. Syst. Evol. Microbiol.">
        <title>The Global Catalogue of Microorganisms (GCM) 10K type strain sequencing project: providing services to taxonomists for standard genome sequencing and annotation.</title>
        <authorList>
            <consortium name="The Broad Institute Genomics Platform"/>
            <consortium name="The Broad Institute Genome Sequencing Center for Infectious Disease"/>
            <person name="Wu L."/>
            <person name="Ma J."/>
        </authorList>
    </citation>
    <scope>NUCLEOTIDE SEQUENCE [LARGE SCALE GENOMIC DNA]</scope>
    <source>
        <strain evidence="3">CGMCC 1.12702</strain>
    </source>
</reference>
<gene>
    <name evidence="2" type="ORF">ACFSGX_09300</name>
</gene>
<protein>
    <recommendedName>
        <fullName evidence="4">DUF11 domain-containing protein</fullName>
    </recommendedName>
</protein>
<dbReference type="EMBL" id="JBHUGS010000002">
    <property type="protein sequence ID" value="MFD1950960.1"/>
    <property type="molecule type" value="Genomic_DNA"/>
</dbReference>
<sequence length="374" mass="38370">MSKTGARRLLMTGAAMAAMAGGGTAVAAPTTAGTIITNQATATYTVNNNTVNAQSDVAQFVVDRKVAFTTVSAQATTTKVAVNDPNVVTSFTITNITNGTQDFLLTPDQTTLSTGILPGSDNFDVSNLRVFVDSNANGQYDADLDRATYIDELAPDTSITVFIVADVGSPPNNPYLAFVSLQAVVAAGGGVNAVGERLVSTDLDLLNREGVEDIVFADNDSDGLGLGDLPRNGQGRASAAYEIATRAVALTVTKTARIVSDGVNLLTPARALPGAIVEYCLVVNNGTALTPATSVVLKDKIPDNTTYVPGSITVGGLGTGNVCVLNGFPQNDDGSNTVGPYTGAFDAANGEVRATIPLLLGLTSLSASFRVTIN</sequence>
<proteinExistence type="predicted"/>
<feature type="chain" id="PRO_5045536821" description="DUF11 domain-containing protein" evidence="1">
    <location>
        <begin position="28"/>
        <end position="374"/>
    </location>
</feature>
<name>A0ABW4TW67_9SPHN</name>
<keyword evidence="1" id="KW-0732">Signal</keyword>
<dbReference type="InterPro" id="IPR047589">
    <property type="entry name" value="DUF11_rpt"/>
</dbReference>
<dbReference type="InterPro" id="IPR006311">
    <property type="entry name" value="TAT_signal"/>
</dbReference>
<evidence type="ECO:0000313" key="3">
    <source>
        <dbReference type="Proteomes" id="UP001597400"/>
    </source>
</evidence>
<evidence type="ECO:0008006" key="4">
    <source>
        <dbReference type="Google" id="ProtNLM"/>
    </source>
</evidence>
<dbReference type="PROSITE" id="PS51318">
    <property type="entry name" value="TAT"/>
    <property type="match status" value="1"/>
</dbReference>
<evidence type="ECO:0000313" key="2">
    <source>
        <dbReference type="EMBL" id="MFD1950960.1"/>
    </source>
</evidence>
<keyword evidence="3" id="KW-1185">Reference proteome</keyword>
<accession>A0ABW4TW67</accession>
<comment type="caution">
    <text evidence="2">The sequence shown here is derived from an EMBL/GenBank/DDBJ whole genome shotgun (WGS) entry which is preliminary data.</text>
</comment>
<organism evidence="2 3">
    <name type="scientific">Sphingomonas arantia</name>
    <dbReference type="NCBI Taxonomy" id="1460676"/>
    <lineage>
        <taxon>Bacteria</taxon>
        <taxon>Pseudomonadati</taxon>
        <taxon>Pseudomonadota</taxon>
        <taxon>Alphaproteobacteria</taxon>
        <taxon>Sphingomonadales</taxon>
        <taxon>Sphingomonadaceae</taxon>
        <taxon>Sphingomonas</taxon>
    </lineage>
</organism>